<dbReference type="EMBL" id="MK033571">
    <property type="protein sequence ID" value="QBH66641.1"/>
    <property type="molecule type" value="Genomic_DNA"/>
</dbReference>
<reference evidence="3" key="4">
    <citation type="journal article" date="2019" name="J. Gen. Virol.">
        <title>Elucidating the genetic diversity of Phthorimaea operculella granulovirus (PhopGV).</title>
        <authorList>
            <person name="Larem A."/>
            <person name="Ben-Tiba S."/>
            <person name="Wennmann J.T."/>
            <person name="Gueli Alletti G."/>
            <person name="Jehle J.A."/>
        </authorList>
    </citation>
    <scope>NUCLEOTIDE SEQUENCE</scope>
    <source>
        <strain evidence="3">PhopGV-CR3.1</strain>
        <strain evidence="4">PhopGV-CR5.1</strain>
        <strain evidence="5">PhopGV-GR1.1</strain>
        <strain evidence="6">PhopGV-GR1.2</strain>
        <strain evidence="7">PhopGV-GR2.1</strain>
        <strain evidence="8">PhopGV-IT1.1</strain>
        <strain evidence="9">PhopGV-LS1.1</strain>
        <strain evidence="10">PhopGV-LS1.2</strain>
        <strain evidence="11">PhopGV-LS2.1</strain>
        <strain evidence="12">PhopGV-LS3.1</strain>
        <strain evidence="13">PhopGV-R</strain>
        <strain evidence="14">PhopGV-Ym.1</strain>
    </source>
</reference>
<dbReference type="EMBL" id="MK033573">
    <property type="protein sequence ID" value="QBH66901.1"/>
    <property type="molecule type" value="Genomic_DNA"/>
</dbReference>
<dbReference type="EMBL" id="MK033569">
    <property type="protein sequence ID" value="QBH66381.1"/>
    <property type="molecule type" value="Genomic_DNA"/>
</dbReference>
<gene>
    <name evidence="1" type="primary">PhopGV026</name>
    <name evidence="2" type="ORF">PhopGVgp026</name>
</gene>
<name>Q8JS33_9BBAC</name>
<evidence type="ECO:0000313" key="9">
    <source>
        <dbReference type="EMBL" id="QBH66641.1"/>
    </source>
</evidence>
<dbReference type="EMBL" id="MK033566">
    <property type="protein sequence ID" value="QBH65991.1"/>
    <property type="molecule type" value="Genomic_DNA"/>
</dbReference>
<accession>Q8JS33</accession>
<evidence type="ECO:0000313" key="3">
    <source>
        <dbReference type="EMBL" id="QBH65861.1"/>
    </source>
</evidence>
<dbReference type="KEGG" id="vg:949237"/>
<evidence type="ECO:0000313" key="5">
    <source>
        <dbReference type="EMBL" id="QBH66121.1"/>
    </source>
</evidence>
<keyword evidence="15" id="KW-1185">Reference proteome</keyword>
<evidence type="ECO:0000313" key="13">
    <source>
        <dbReference type="EMBL" id="QBH67160.1"/>
    </source>
</evidence>
<evidence type="ECO:0000313" key="15">
    <source>
        <dbReference type="Proteomes" id="UP000202706"/>
    </source>
</evidence>
<reference evidence="1" key="2">
    <citation type="submission" date="2002-04" db="EMBL/GenBank/DDBJ databases">
        <title>The complete sequence of the potato tuber moth, Phthorimaea operculella, granulovirus.</title>
        <authorList>
            <person name="Croizier L."/>
            <person name="Taha A."/>
            <person name="Croizier G."/>
            <person name="Lopez Ferber M."/>
        </authorList>
    </citation>
    <scope>NUCLEOTIDE SEQUENCE</scope>
</reference>
<dbReference type="EMBL" id="MK033574">
    <property type="protein sequence ID" value="QBH67030.1"/>
    <property type="molecule type" value="Genomic_DNA"/>
</dbReference>
<evidence type="ECO:0000313" key="2">
    <source>
        <dbReference type="EMBL" id="ANY57415.1"/>
    </source>
</evidence>
<evidence type="ECO:0000313" key="4">
    <source>
        <dbReference type="EMBL" id="QBH65991.1"/>
    </source>
</evidence>
<organism evidence="1 15">
    <name type="scientific">Phthorimaea operculella granulovirus</name>
    <dbReference type="NCBI Taxonomy" id="192584"/>
    <lineage>
        <taxon>Viruses</taxon>
        <taxon>Viruses incertae sedis</taxon>
        <taxon>Naldaviricetes</taxon>
        <taxon>Lefavirales</taxon>
        <taxon>Baculoviridae</taxon>
        <taxon>Betabaculovirus</taxon>
        <taxon>Betabaculovirus phoperculellae</taxon>
    </lineage>
</organism>
<dbReference type="EMBL" id="MK033565">
    <property type="protein sequence ID" value="QBH65861.1"/>
    <property type="molecule type" value="Genomic_DNA"/>
</dbReference>
<dbReference type="EMBL" id="MK033568">
    <property type="protein sequence ID" value="QBH66251.1"/>
    <property type="molecule type" value="Genomic_DNA"/>
</dbReference>
<proteinExistence type="predicted"/>
<evidence type="ECO:0000313" key="14">
    <source>
        <dbReference type="EMBL" id="QBH67290.1"/>
    </source>
</evidence>
<evidence type="ECO:0000313" key="11">
    <source>
        <dbReference type="EMBL" id="QBH66901.1"/>
    </source>
</evidence>
<reference evidence="15" key="1">
    <citation type="journal article" date="2000" name="Virus Genes">
        <title>Comparative analysis of the granulin regions of the Phthorimaea operculella and Spodoptera littoralis granuloviruses.</title>
        <authorList>
            <person name="Taha A."/>
            <person name="Nour-El-Din A."/>
            <person name="Croizier L."/>
            <person name="Ferber M.L."/>
            <person name="Croizier G."/>
        </authorList>
    </citation>
    <scope>NUCLEOTIDE SEQUENCE [LARGE SCALE GENOMIC DNA]</scope>
</reference>
<evidence type="ECO:0000313" key="6">
    <source>
        <dbReference type="EMBL" id="QBH66251.1"/>
    </source>
</evidence>
<dbReference type="EMBL" id="AF499596">
    <property type="protein sequence ID" value="AAM70224.1"/>
    <property type="molecule type" value="Genomic_DNA"/>
</dbReference>
<evidence type="ECO:0000313" key="10">
    <source>
        <dbReference type="EMBL" id="QBH66771.1"/>
    </source>
</evidence>
<evidence type="ECO:0000313" key="7">
    <source>
        <dbReference type="EMBL" id="QBH66381.1"/>
    </source>
</evidence>
<evidence type="ECO:0000313" key="12">
    <source>
        <dbReference type="EMBL" id="QBH67030.1"/>
    </source>
</evidence>
<dbReference type="EMBL" id="MK033572">
    <property type="protein sequence ID" value="QBH66771.1"/>
    <property type="molecule type" value="Genomic_DNA"/>
</dbReference>
<dbReference type="EMBL" id="MK033567">
    <property type="protein sequence ID" value="QBH66121.1"/>
    <property type="molecule type" value="Genomic_DNA"/>
</dbReference>
<dbReference type="EMBL" id="KU666536">
    <property type="protein sequence ID" value="ANY57415.1"/>
    <property type="molecule type" value="Genomic_DNA"/>
</dbReference>
<dbReference type="RefSeq" id="NP_663191.1">
    <property type="nucleotide sequence ID" value="NC_004062.1"/>
</dbReference>
<dbReference type="OrthoDB" id="23049at10239"/>
<dbReference type="Proteomes" id="UP000202706">
    <property type="component" value="Segment"/>
</dbReference>
<dbReference type="GeneID" id="949237"/>
<protein>
    <submittedName>
        <fullName evidence="1">Uncharacterized protein</fullName>
    </submittedName>
</protein>
<dbReference type="EMBL" id="MK033575">
    <property type="protein sequence ID" value="QBH67160.1"/>
    <property type="molecule type" value="Genomic_DNA"/>
</dbReference>
<evidence type="ECO:0000313" key="1">
    <source>
        <dbReference type="EMBL" id="AAM70224.1"/>
    </source>
</evidence>
<reference evidence="2" key="3">
    <citation type="journal article" date="2016" name="Arch. Virol.">
        <title>The comparative analysis of complete genome sequences from two South African betabaculoviruses: Phthorimaea operculella granulovirus and Plutella xylostella granulovirus.</title>
        <authorList>
            <person name="Jukes M.D."/>
            <person name="Motsoeneng B.M."/>
            <person name="Knox C.M."/>
            <person name="Hill M.P."/>
            <person name="Moore S.D."/>
        </authorList>
    </citation>
    <scope>NUCLEOTIDE SEQUENCE</scope>
    <source>
        <strain evidence="2">SA</strain>
    </source>
</reference>
<dbReference type="EMBL" id="MK033570">
    <property type="protein sequence ID" value="QBH66511.1"/>
    <property type="molecule type" value="Genomic_DNA"/>
</dbReference>
<sequence length="179" mass="20397">MSVNPTIEDIMEALEEAMSTVENDTIKMRLKNILDRCEKAKIVKRKTEGIAKKENKICLHVYCSTYRGGVLGFFVNSRQSPKPVSAAVEHNSKELATFTPALSITIGTKEDKKKFAVVMKNIRKLSCFYMYTNTKNKFRYVNMSHIKTSLETIGELCTKEGYEILCNNLDTIDILRNIN</sequence>
<dbReference type="EMBL" id="MK033576">
    <property type="protein sequence ID" value="QBH67290.1"/>
    <property type="molecule type" value="Genomic_DNA"/>
</dbReference>
<evidence type="ECO:0000313" key="8">
    <source>
        <dbReference type="EMBL" id="QBH66511.1"/>
    </source>
</evidence>